<evidence type="ECO:0000313" key="3">
    <source>
        <dbReference type="Proteomes" id="UP000321570"/>
    </source>
</evidence>
<feature type="compositionally biased region" description="Low complexity" evidence="1">
    <location>
        <begin position="96"/>
        <end position="115"/>
    </location>
</feature>
<feature type="compositionally biased region" description="Basic and acidic residues" evidence="1">
    <location>
        <begin position="18"/>
        <end position="44"/>
    </location>
</feature>
<feature type="compositionally biased region" description="Polar residues" evidence="1">
    <location>
        <begin position="517"/>
        <end position="531"/>
    </location>
</feature>
<feature type="region of interest" description="Disordered" evidence="1">
    <location>
        <begin position="80"/>
        <end position="186"/>
    </location>
</feature>
<evidence type="ECO:0000313" key="2">
    <source>
        <dbReference type="EMBL" id="VUZ54626.1"/>
    </source>
</evidence>
<feature type="compositionally biased region" description="Basic and acidic residues" evidence="1">
    <location>
        <begin position="503"/>
        <end position="513"/>
    </location>
</feature>
<dbReference type="AlphaFoldDB" id="A0A564Z5B8"/>
<feature type="compositionally biased region" description="Basic and acidic residues" evidence="1">
    <location>
        <begin position="242"/>
        <end position="259"/>
    </location>
</feature>
<feature type="region of interest" description="Disordered" evidence="1">
    <location>
        <begin position="1"/>
        <end position="66"/>
    </location>
</feature>
<feature type="region of interest" description="Disordered" evidence="1">
    <location>
        <begin position="489"/>
        <end position="663"/>
    </location>
</feature>
<feature type="compositionally biased region" description="Basic and acidic residues" evidence="1">
    <location>
        <begin position="1"/>
        <end position="11"/>
    </location>
</feature>
<feature type="compositionally biased region" description="Basic and acidic residues" evidence="1">
    <location>
        <begin position="291"/>
        <end position="315"/>
    </location>
</feature>
<feature type="region of interest" description="Disordered" evidence="1">
    <location>
        <begin position="200"/>
        <end position="331"/>
    </location>
</feature>
<dbReference type="Proteomes" id="UP000321570">
    <property type="component" value="Unassembled WGS sequence"/>
</dbReference>
<reference evidence="2 3" key="1">
    <citation type="submission" date="2019-07" db="EMBL/GenBank/DDBJ databases">
        <authorList>
            <person name="Jastrzebski P J."/>
            <person name="Paukszto L."/>
            <person name="Jastrzebski P J."/>
        </authorList>
    </citation>
    <scope>NUCLEOTIDE SEQUENCE [LARGE SCALE GENOMIC DNA]</scope>
    <source>
        <strain evidence="2 3">WMS-il1</strain>
    </source>
</reference>
<feature type="compositionally biased region" description="Polar residues" evidence="1">
    <location>
        <begin position="131"/>
        <end position="142"/>
    </location>
</feature>
<feature type="compositionally biased region" description="Basic and acidic residues" evidence="1">
    <location>
        <begin position="395"/>
        <end position="404"/>
    </location>
</feature>
<gene>
    <name evidence="2" type="ORF">WMSIL1_LOCUS12728</name>
</gene>
<name>A0A564Z5B8_HYMDI</name>
<feature type="compositionally biased region" description="Gly residues" evidence="1">
    <location>
        <begin position="277"/>
        <end position="286"/>
    </location>
</feature>
<dbReference type="EMBL" id="CABIJS010000666">
    <property type="protein sequence ID" value="VUZ54626.1"/>
    <property type="molecule type" value="Genomic_DNA"/>
</dbReference>
<keyword evidence="3" id="KW-1185">Reference proteome</keyword>
<feature type="compositionally biased region" description="Low complexity" evidence="1">
    <location>
        <begin position="618"/>
        <end position="629"/>
    </location>
</feature>
<feature type="region of interest" description="Disordered" evidence="1">
    <location>
        <begin position="370"/>
        <end position="413"/>
    </location>
</feature>
<accession>A0A564Z5B8</accession>
<feature type="compositionally biased region" description="Basic and acidic residues" evidence="1">
    <location>
        <begin position="144"/>
        <end position="161"/>
    </location>
</feature>
<feature type="compositionally biased region" description="Low complexity" evidence="1">
    <location>
        <begin position="592"/>
        <end position="606"/>
    </location>
</feature>
<feature type="compositionally biased region" description="Basic residues" evidence="1">
    <location>
        <begin position="260"/>
        <end position="271"/>
    </location>
</feature>
<protein>
    <submittedName>
        <fullName evidence="2">Uncharacterized protein</fullName>
    </submittedName>
</protein>
<feature type="compositionally biased region" description="Polar residues" evidence="1">
    <location>
        <begin position="630"/>
        <end position="654"/>
    </location>
</feature>
<evidence type="ECO:0000256" key="1">
    <source>
        <dbReference type="SAM" id="MobiDB-lite"/>
    </source>
</evidence>
<proteinExistence type="predicted"/>
<sequence length="663" mass="73378">MSSYRYEERGKSHANGHRLRDDVRYLNKDEEPRGGREGRGDGFRRSSRGGNFNFSHTSATYEPEVERHIHVTRHNDTLIVRIPNDHYQPDPNGKPNINRRGQGSNNNNISNNNNGTIGGVRPSQGPLRASMRNSNNDGQNQPRPRFETSERHRNRPFREYSDNTPYWKSEGSGYNGGQPRQGSVGSRGIFNSAWVSVEGSRNLGGRRSGKHNDGVDGGSRGMRRRGGGGGGGDNVVVSFRVPENEHQNDRDNKMGDRSHHSNRGGFHRRGSMRGSRSCGGRGGRGAGFSSRGHDDNRPTSKLEDDDHTPELEKQDNAVNPEDSNSTDEDKYQLNVDMKTFTVTDPLISDPILTVPLSAWSKGDLVCVSSQQTDETSQSEEISDGGMKITSGPPTKEPEISKTESEDGDPLEASDERVVHFKSTKFGQFREKELTGMLTTVVTAAEKILPFREIYPRHKVAETHEQSVQEYKGLFTIAEEKISRIDIYRDGEEAQTSNPAPKIVRFEDEGKQEPDITEGTSTPEKQVSNSAQAPIESEKENNVVNVEELGGSLEKEDLEVSQEIEEFKVEMEQKPILIDPNQPEKSDGEETEQNPTPVSPTQSSQPNDSTNQESVEEGVTSFVSVVTNNNQSPSVPSGSDESNKSTAPKTNSVSVKKNENALMD</sequence>
<organism evidence="2 3">
    <name type="scientific">Hymenolepis diminuta</name>
    <name type="common">Rat tapeworm</name>
    <dbReference type="NCBI Taxonomy" id="6216"/>
    <lineage>
        <taxon>Eukaryota</taxon>
        <taxon>Metazoa</taxon>
        <taxon>Spiralia</taxon>
        <taxon>Lophotrochozoa</taxon>
        <taxon>Platyhelminthes</taxon>
        <taxon>Cestoda</taxon>
        <taxon>Eucestoda</taxon>
        <taxon>Cyclophyllidea</taxon>
        <taxon>Hymenolepididae</taxon>
        <taxon>Hymenolepis</taxon>
    </lineage>
</organism>